<dbReference type="AlphaFoldDB" id="A0A4R2PF07"/>
<dbReference type="PANTHER" id="PTHR30188:SF4">
    <property type="entry name" value="PROTEIN TRIGALACTOSYLDIACYLGLYCEROL 1, CHLOROPLASTIC"/>
    <property type="match status" value="1"/>
</dbReference>
<comment type="caution">
    <text evidence="9">The sequence shown here is derived from an EMBL/GenBank/DDBJ whole genome shotgun (WGS) entry which is preliminary data.</text>
</comment>
<dbReference type="Proteomes" id="UP000295399">
    <property type="component" value="Unassembled WGS sequence"/>
</dbReference>
<evidence type="ECO:0000256" key="1">
    <source>
        <dbReference type="ARBA" id="ARBA00003787"/>
    </source>
</evidence>
<keyword evidence="6 8" id="KW-1133">Transmembrane helix</keyword>
<comment type="similarity">
    <text evidence="3 8">Belongs to the MlaE permease family.</text>
</comment>
<keyword evidence="8" id="KW-1003">Cell membrane</keyword>
<evidence type="ECO:0000256" key="8">
    <source>
        <dbReference type="RuleBase" id="RU362044"/>
    </source>
</evidence>
<dbReference type="GO" id="GO:0005548">
    <property type="term" value="F:phospholipid transporter activity"/>
    <property type="evidence" value="ECO:0007669"/>
    <property type="project" value="TreeGrafter"/>
</dbReference>
<feature type="transmembrane region" description="Helical" evidence="8">
    <location>
        <begin position="54"/>
        <end position="74"/>
    </location>
</feature>
<evidence type="ECO:0000256" key="7">
    <source>
        <dbReference type="ARBA" id="ARBA00023136"/>
    </source>
</evidence>
<evidence type="ECO:0000256" key="5">
    <source>
        <dbReference type="ARBA" id="ARBA00022692"/>
    </source>
</evidence>
<proteinExistence type="inferred from homology"/>
<name>A0A4R2PF07_RHOSA</name>
<keyword evidence="8" id="KW-0997">Cell inner membrane</keyword>
<keyword evidence="10" id="KW-1185">Reference proteome</keyword>
<evidence type="ECO:0000256" key="4">
    <source>
        <dbReference type="ARBA" id="ARBA00022448"/>
    </source>
</evidence>
<sequence>MIHLLHDFLVIVGRYAISAFAAIGRLSGFAGSALSHIVRPPLYLGLTGRQMLSIGYFSLPVVGLTALFTGSALAQQVYIASTRFNAESAVASVNVIAIVRELGPVLGGLMVAGRVSSAMAAELGTMRVTEQIDALTTLSTDPMKYLVVPRLIAAVVTLPLLVIVANTIGVFGGFVVATQRLGFNAASYLQVTVDYLEASDVISSLVKAAVFGLIIAMMGSYHGYHSRGGAQGVGRATTNAVVSAFILILLANLIITVMVFGT</sequence>
<dbReference type="InterPro" id="IPR030802">
    <property type="entry name" value="Permease_MalE"/>
</dbReference>
<feature type="transmembrane region" description="Helical" evidence="8">
    <location>
        <begin position="236"/>
        <end position="260"/>
    </location>
</feature>
<dbReference type="Pfam" id="PF02405">
    <property type="entry name" value="MlaE"/>
    <property type="match status" value="1"/>
</dbReference>
<dbReference type="EMBL" id="SLXO01000006">
    <property type="protein sequence ID" value="TCP33859.1"/>
    <property type="molecule type" value="Genomic_DNA"/>
</dbReference>
<keyword evidence="5 8" id="KW-0812">Transmembrane</keyword>
<keyword evidence="4" id="KW-0813">Transport</keyword>
<protein>
    <submittedName>
        <fullName evidence="9">Phospholipid/cholesterol/gamma-HCH transport system permease protein</fullName>
    </submittedName>
</protein>
<dbReference type="RefSeq" id="WP_200287697.1">
    <property type="nucleotide sequence ID" value="NZ_JACIGF010000006.1"/>
</dbReference>
<evidence type="ECO:0000256" key="3">
    <source>
        <dbReference type="ARBA" id="ARBA00007556"/>
    </source>
</evidence>
<evidence type="ECO:0000313" key="10">
    <source>
        <dbReference type="Proteomes" id="UP000295399"/>
    </source>
</evidence>
<feature type="transmembrane region" description="Helical" evidence="8">
    <location>
        <begin position="201"/>
        <end position="224"/>
    </location>
</feature>
<feature type="transmembrane region" description="Helical" evidence="8">
    <location>
        <begin position="12"/>
        <end position="34"/>
    </location>
</feature>
<dbReference type="PANTHER" id="PTHR30188">
    <property type="entry name" value="ABC TRANSPORTER PERMEASE PROTEIN-RELATED"/>
    <property type="match status" value="1"/>
</dbReference>
<comment type="function">
    <text evidence="1">Could be part of an ABC transporter complex.</text>
</comment>
<gene>
    <name evidence="9" type="ORF">EV659_10617</name>
</gene>
<dbReference type="FunCoup" id="A0A4R2PF07">
    <property type="interactions" value="453"/>
</dbReference>
<dbReference type="GO" id="GO:0043190">
    <property type="term" value="C:ATP-binding cassette (ABC) transporter complex"/>
    <property type="evidence" value="ECO:0007669"/>
    <property type="project" value="InterPro"/>
</dbReference>
<feature type="transmembrane region" description="Helical" evidence="8">
    <location>
        <begin position="151"/>
        <end position="181"/>
    </location>
</feature>
<comment type="subcellular location">
    <subcellularLocation>
        <location evidence="8">Cell inner membrane</location>
        <topology evidence="8">Multi-pass membrane protein</topology>
    </subcellularLocation>
    <subcellularLocation>
        <location evidence="2">Membrane</location>
        <topology evidence="2">Multi-pass membrane protein</topology>
    </subcellularLocation>
</comment>
<evidence type="ECO:0000256" key="2">
    <source>
        <dbReference type="ARBA" id="ARBA00004141"/>
    </source>
</evidence>
<dbReference type="NCBIfam" id="TIGR00056">
    <property type="entry name" value="MlaE family lipid ABC transporter permease subunit"/>
    <property type="match status" value="1"/>
</dbReference>
<keyword evidence="7 8" id="KW-0472">Membrane</keyword>
<evidence type="ECO:0000256" key="6">
    <source>
        <dbReference type="ARBA" id="ARBA00022989"/>
    </source>
</evidence>
<reference evidence="9 10" key="1">
    <citation type="submission" date="2019-03" db="EMBL/GenBank/DDBJ databases">
        <title>Genomic Encyclopedia of Type Strains, Phase IV (KMG-IV): sequencing the most valuable type-strain genomes for metagenomic binning, comparative biology and taxonomic classification.</title>
        <authorList>
            <person name="Goeker M."/>
        </authorList>
    </citation>
    <scope>NUCLEOTIDE SEQUENCE [LARGE SCALE GENOMIC DNA]</scope>
    <source>
        <strain evidence="9 10">DSM 2132</strain>
    </source>
</reference>
<evidence type="ECO:0000313" key="9">
    <source>
        <dbReference type="EMBL" id="TCP33859.1"/>
    </source>
</evidence>
<organism evidence="9 10">
    <name type="scientific">Rhodothalassium salexigens DSM 2132</name>
    <dbReference type="NCBI Taxonomy" id="1188247"/>
    <lineage>
        <taxon>Bacteria</taxon>
        <taxon>Pseudomonadati</taxon>
        <taxon>Pseudomonadota</taxon>
        <taxon>Alphaproteobacteria</taxon>
        <taxon>Rhodothalassiales</taxon>
        <taxon>Rhodothalassiaceae</taxon>
        <taxon>Rhodothalassium</taxon>
    </lineage>
</organism>
<accession>A0A4R2PF07</accession>
<dbReference type="InterPro" id="IPR003453">
    <property type="entry name" value="ABC_MlaE_roteobac"/>
</dbReference>
<dbReference type="InParanoid" id="A0A4R2PF07"/>